<evidence type="ECO:0000313" key="1">
    <source>
        <dbReference type="EMBL" id="VFS61442.1"/>
    </source>
</evidence>
<protein>
    <submittedName>
        <fullName evidence="1">Uncharacterized protein</fullName>
    </submittedName>
</protein>
<accession>A0A485AKB3</accession>
<sequence>MCKDQRCSVDFDGFSYNFARMNLNMAQRTGKKAAVFEDFVLAIEKDNQKGSLVLHPPVGFAKTPASSPA</sequence>
<dbReference type="EMBL" id="CAADJD010000015">
    <property type="protein sequence ID" value="VFS61442.1"/>
    <property type="molecule type" value="Genomic_DNA"/>
</dbReference>
<reference evidence="1 2" key="1">
    <citation type="submission" date="2019-03" db="EMBL/GenBank/DDBJ databases">
        <authorList>
            <consortium name="Pathogen Informatics"/>
        </authorList>
    </citation>
    <scope>NUCLEOTIDE SEQUENCE [LARGE SCALE GENOMIC DNA]</scope>
    <source>
        <strain evidence="1 2">NCTC12993</strain>
    </source>
</reference>
<dbReference type="AlphaFoldDB" id="A0A485AKB3"/>
<gene>
    <name evidence="1" type="ORF">NCTC12993_01924</name>
</gene>
<dbReference type="Proteomes" id="UP000401081">
    <property type="component" value="Unassembled WGS sequence"/>
</dbReference>
<proteinExistence type="predicted"/>
<organism evidence="1 2">
    <name type="scientific">Kluyvera cryocrescens</name>
    <name type="common">Kluyvera citrophila</name>
    <dbReference type="NCBI Taxonomy" id="580"/>
    <lineage>
        <taxon>Bacteria</taxon>
        <taxon>Pseudomonadati</taxon>
        <taxon>Pseudomonadota</taxon>
        <taxon>Gammaproteobacteria</taxon>
        <taxon>Enterobacterales</taxon>
        <taxon>Enterobacteriaceae</taxon>
        <taxon>Kluyvera</taxon>
    </lineage>
</organism>
<keyword evidence="2" id="KW-1185">Reference proteome</keyword>
<evidence type="ECO:0000313" key="2">
    <source>
        <dbReference type="Proteomes" id="UP000401081"/>
    </source>
</evidence>
<name>A0A485AKB3_KLUCR</name>